<feature type="compositionally biased region" description="Low complexity" evidence="1">
    <location>
        <begin position="168"/>
        <end position="192"/>
    </location>
</feature>
<feature type="region of interest" description="Disordered" evidence="1">
    <location>
        <begin position="1"/>
        <end position="22"/>
    </location>
</feature>
<organism evidence="2 3">
    <name type="scientific">Actinopolyspora alba</name>
    <dbReference type="NCBI Taxonomy" id="673379"/>
    <lineage>
        <taxon>Bacteria</taxon>
        <taxon>Bacillati</taxon>
        <taxon>Actinomycetota</taxon>
        <taxon>Actinomycetes</taxon>
        <taxon>Actinopolysporales</taxon>
        <taxon>Actinopolysporaceae</taxon>
        <taxon>Actinopolyspora</taxon>
        <taxon>Actinopolyspora alba group</taxon>
    </lineage>
</organism>
<gene>
    <name evidence="2" type="ORF">SAMN04487819_105257</name>
</gene>
<evidence type="ECO:0000313" key="3">
    <source>
        <dbReference type="Proteomes" id="UP000198716"/>
    </source>
</evidence>
<feature type="region of interest" description="Disordered" evidence="1">
    <location>
        <begin position="161"/>
        <end position="284"/>
    </location>
</feature>
<dbReference type="Proteomes" id="UP000198716">
    <property type="component" value="Unassembled WGS sequence"/>
</dbReference>
<name>A0A1I1WHA7_9ACTN</name>
<evidence type="ECO:0000313" key="2">
    <source>
        <dbReference type="EMBL" id="SFD94442.1"/>
    </source>
</evidence>
<keyword evidence="3" id="KW-1185">Reference proteome</keyword>
<feature type="compositionally biased region" description="Low complexity" evidence="1">
    <location>
        <begin position="218"/>
        <end position="250"/>
    </location>
</feature>
<feature type="compositionally biased region" description="Gly residues" evidence="1">
    <location>
        <begin position="251"/>
        <end position="262"/>
    </location>
</feature>
<protein>
    <submittedName>
        <fullName evidence="2">Heparin binding hemagglutinin HbhA</fullName>
    </submittedName>
</protein>
<feature type="compositionally biased region" description="Basic and acidic residues" evidence="1">
    <location>
        <begin position="196"/>
        <end position="207"/>
    </location>
</feature>
<accession>A0A1I1WHA7</accession>
<proteinExistence type="predicted"/>
<dbReference type="RefSeq" id="WP_175496753.1">
    <property type="nucleotide sequence ID" value="NZ_FOMZ01000005.1"/>
</dbReference>
<evidence type="ECO:0000256" key="1">
    <source>
        <dbReference type="SAM" id="MobiDB-lite"/>
    </source>
</evidence>
<dbReference type="AlphaFoldDB" id="A0A1I1WHA7"/>
<dbReference type="EMBL" id="FOMZ01000005">
    <property type="protein sequence ID" value="SFD94442.1"/>
    <property type="molecule type" value="Genomic_DNA"/>
</dbReference>
<reference evidence="3" key="1">
    <citation type="submission" date="2016-10" db="EMBL/GenBank/DDBJ databases">
        <authorList>
            <person name="Varghese N."/>
            <person name="Submissions S."/>
        </authorList>
    </citation>
    <scope>NUCLEOTIDE SEQUENCE [LARGE SCALE GENOMIC DNA]</scope>
    <source>
        <strain evidence="3">DSM 45004</strain>
    </source>
</reference>
<sequence length="284" mass="29534">MATRTENSDTEQPGGRAGQAAEGLYKQARMPLVAALGAGEVAAHAVADSVHRVREQLNEHAGSARETVSELPSDLGELRERIRSGEVRELLDGYRDSAARLYGYFSERGEDALQRLREQPGVRHAKSQVEHAQERFEGAVGEARELADDVLGRVSTTTRSFGEKAARTTRTVAEETAGAVRETGAEAASTAEETAETVRETGERAASETRGATRRAANRASAAKSGGRSGSASGSSGSGSSASGSSASGSSGSGSRSGGQRGSSGSRNNPSKQPRSAARNKEQS</sequence>